<evidence type="ECO:0000256" key="6">
    <source>
        <dbReference type="ARBA" id="ARBA00023136"/>
    </source>
</evidence>
<dbReference type="Gene3D" id="2.170.130.10">
    <property type="entry name" value="TonB-dependent receptor, plug domain"/>
    <property type="match status" value="1"/>
</dbReference>
<evidence type="ECO:0000259" key="12">
    <source>
        <dbReference type="Pfam" id="PF07715"/>
    </source>
</evidence>
<keyword evidence="5 9" id="KW-0798">TonB box</keyword>
<comment type="caution">
    <text evidence="13">The sequence shown here is derived from an EMBL/GenBank/DDBJ whole genome shotgun (WGS) entry which is preliminary data.</text>
</comment>
<dbReference type="InterPro" id="IPR037066">
    <property type="entry name" value="Plug_dom_sf"/>
</dbReference>
<keyword evidence="6 8" id="KW-0472">Membrane</keyword>
<evidence type="ECO:0000256" key="4">
    <source>
        <dbReference type="ARBA" id="ARBA00022692"/>
    </source>
</evidence>
<evidence type="ECO:0000256" key="9">
    <source>
        <dbReference type="RuleBase" id="RU003357"/>
    </source>
</evidence>
<dbReference type="InterPro" id="IPR008969">
    <property type="entry name" value="CarboxyPept-like_regulatory"/>
</dbReference>
<dbReference type="InterPro" id="IPR036942">
    <property type="entry name" value="Beta-barrel_TonB_sf"/>
</dbReference>
<evidence type="ECO:0000256" key="8">
    <source>
        <dbReference type="PROSITE-ProRule" id="PRU01360"/>
    </source>
</evidence>
<accession>A0A7W5UCT9</accession>
<evidence type="ECO:0000256" key="5">
    <source>
        <dbReference type="ARBA" id="ARBA00023077"/>
    </source>
</evidence>
<dbReference type="Gene3D" id="2.60.40.1120">
    <property type="entry name" value="Carboxypeptidase-like, regulatory domain"/>
    <property type="match status" value="1"/>
</dbReference>
<dbReference type="NCBIfam" id="TIGR04056">
    <property type="entry name" value="OMP_RagA_SusC"/>
    <property type="match status" value="1"/>
</dbReference>
<dbReference type="Gene3D" id="2.40.170.20">
    <property type="entry name" value="TonB-dependent receptor, beta-barrel domain"/>
    <property type="match status" value="1"/>
</dbReference>
<dbReference type="EMBL" id="JACICA010000001">
    <property type="protein sequence ID" value="MBB3701643.1"/>
    <property type="molecule type" value="Genomic_DNA"/>
</dbReference>
<evidence type="ECO:0000313" key="14">
    <source>
        <dbReference type="Proteomes" id="UP000541425"/>
    </source>
</evidence>
<dbReference type="RefSeq" id="WP_183693482.1">
    <property type="nucleotide sequence ID" value="NZ_JACICA010000001.1"/>
</dbReference>
<keyword evidence="4 8" id="KW-0812">Transmembrane</keyword>
<dbReference type="Pfam" id="PF13715">
    <property type="entry name" value="CarbopepD_reg_2"/>
    <property type="match status" value="1"/>
</dbReference>
<dbReference type="SUPFAM" id="SSF56935">
    <property type="entry name" value="Porins"/>
    <property type="match status" value="1"/>
</dbReference>
<feature type="domain" description="TonB-dependent receptor-like beta-barrel" evidence="11">
    <location>
        <begin position="483"/>
        <end position="911"/>
    </location>
</feature>
<dbReference type="Pfam" id="PF07715">
    <property type="entry name" value="Plug"/>
    <property type="match status" value="1"/>
</dbReference>
<feature type="signal peptide" evidence="10">
    <location>
        <begin position="1"/>
        <end position="25"/>
    </location>
</feature>
<reference evidence="13 14" key="1">
    <citation type="submission" date="2020-08" db="EMBL/GenBank/DDBJ databases">
        <title>Genomic Encyclopedia of Type Strains, Phase IV (KMG-IV): sequencing the most valuable type-strain genomes for metagenomic binning, comparative biology and taxonomic classification.</title>
        <authorList>
            <person name="Goeker M."/>
        </authorList>
    </citation>
    <scope>NUCLEOTIDE SEQUENCE [LARGE SCALE GENOMIC DNA]</scope>
    <source>
        <strain evidence="13 14">DSM 22548</strain>
    </source>
</reference>
<dbReference type="InterPro" id="IPR012910">
    <property type="entry name" value="Plug_dom"/>
</dbReference>
<evidence type="ECO:0000256" key="3">
    <source>
        <dbReference type="ARBA" id="ARBA00022452"/>
    </source>
</evidence>
<keyword evidence="3 8" id="KW-1134">Transmembrane beta strand</keyword>
<dbReference type="InterPro" id="IPR039426">
    <property type="entry name" value="TonB-dep_rcpt-like"/>
</dbReference>
<dbReference type="InterPro" id="IPR023996">
    <property type="entry name" value="TonB-dep_OMP_SusC/RagA"/>
</dbReference>
<evidence type="ECO:0000256" key="7">
    <source>
        <dbReference type="ARBA" id="ARBA00023237"/>
    </source>
</evidence>
<comment type="similarity">
    <text evidence="8 9">Belongs to the TonB-dependent receptor family.</text>
</comment>
<keyword evidence="10" id="KW-0732">Signal</keyword>
<dbReference type="InterPro" id="IPR023997">
    <property type="entry name" value="TonB-dep_OMP_SusC/RagA_CS"/>
</dbReference>
<dbReference type="Proteomes" id="UP000541425">
    <property type="component" value="Unassembled WGS sequence"/>
</dbReference>
<evidence type="ECO:0000313" key="13">
    <source>
        <dbReference type="EMBL" id="MBB3701643.1"/>
    </source>
</evidence>
<dbReference type="PROSITE" id="PS52016">
    <property type="entry name" value="TONB_DEPENDENT_REC_3"/>
    <property type="match status" value="1"/>
</dbReference>
<dbReference type="AlphaFoldDB" id="A0A7W5UCT9"/>
<proteinExistence type="inferred from homology"/>
<name>A0A7W5UCT9_9BACT</name>
<evidence type="ECO:0000256" key="2">
    <source>
        <dbReference type="ARBA" id="ARBA00022448"/>
    </source>
</evidence>
<keyword evidence="2 8" id="KW-0813">Transport</keyword>
<keyword evidence="13" id="KW-0675">Receptor</keyword>
<dbReference type="InterPro" id="IPR000531">
    <property type="entry name" value="Beta-barrel_TonB"/>
</dbReference>
<organism evidence="13 14">
    <name type="scientific">Alloprevotella rava</name>
    <dbReference type="NCBI Taxonomy" id="671218"/>
    <lineage>
        <taxon>Bacteria</taxon>
        <taxon>Pseudomonadati</taxon>
        <taxon>Bacteroidota</taxon>
        <taxon>Bacteroidia</taxon>
        <taxon>Bacteroidales</taxon>
        <taxon>Prevotellaceae</taxon>
        <taxon>Alloprevotella</taxon>
    </lineage>
</organism>
<dbReference type="SUPFAM" id="SSF49464">
    <property type="entry name" value="Carboxypeptidase regulatory domain-like"/>
    <property type="match status" value="1"/>
</dbReference>
<comment type="subcellular location">
    <subcellularLocation>
        <location evidence="1 8">Cell outer membrane</location>
        <topology evidence="1 8">Multi-pass membrane protein</topology>
    </subcellularLocation>
</comment>
<gene>
    <name evidence="13" type="ORF">FHS60_000085</name>
</gene>
<evidence type="ECO:0000256" key="10">
    <source>
        <dbReference type="SAM" id="SignalP"/>
    </source>
</evidence>
<dbReference type="GO" id="GO:0009279">
    <property type="term" value="C:cell outer membrane"/>
    <property type="evidence" value="ECO:0007669"/>
    <property type="project" value="UniProtKB-SubCell"/>
</dbReference>
<dbReference type="NCBIfam" id="TIGR04057">
    <property type="entry name" value="SusC_RagA_signa"/>
    <property type="match status" value="1"/>
</dbReference>
<evidence type="ECO:0000256" key="1">
    <source>
        <dbReference type="ARBA" id="ARBA00004571"/>
    </source>
</evidence>
<feature type="domain" description="TonB-dependent receptor plug" evidence="12">
    <location>
        <begin position="115"/>
        <end position="230"/>
    </location>
</feature>
<dbReference type="Pfam" id="PF00593">
    <property type="entry name" value="TonB_dep_Rec_b-barrel"/>
    <property type="match status" value="1"/>
</dbReference>
<keyword evidence="7 8" id="KW-0998">Cell outer membrane</keyword>
<sequence length="1036" mass="114272">MSKKLNFRFLLLLVAGIFLSLNVVAQTITVKGHVQDTDGHPVVFASVTSMSPKALTNTDADGNFTIKAQQGSKLRVSYIGYKSTEVVAAPTVTVVLEDNSTLNEAVVIGYGVAKKSDLTGSVTSIKPDSKNKGLVVNPQDLIQGKVAGVSVTSAGGTPGGGATIRIRGGSSLNASNDPLIVIDGVAMDNQGVKGLANPLSMVNPQDIESFNILKDASATAIYGSRGSNGVIIITTKKGSRGQSPKLSYAGSVTMSTKKKTLKVMNGDEFRAFVKKYYGETSEPAKALGTANTDWQKEIYRTAWSHDHNVTLSGSLKWMPYRVSLGYTDQQGILKTSDFRRYTAALNLTPSFLDDHLTMNLSAKGMYAESQYANGSAVGAALWMDPTQSIYDTKSADAANFHNYFQWRTTGASLGDPTWPNAWNNLATANPVALLKLMDDKARSRSFIGNAEINYKVHGFEDLRLHMNLGADVSQGKQTTIKPAGYPSEDGRQTYYYGYNGWDKILKRNLSFNAYAQYYKDLNDSHHFDVMAGYEWQHFWRSQHSLTWGKYPTTNPNYATLQAKQVAEGLIAAGEAPIYNLSPYDYKTENYLVSFFGRANYSYKDRYLFTATLRDDGSSRFKDHWALFPSFAFAWKAKNEPFLTNVEKISDLKLRLGYGQTGQQEGIGDYNYFAVYGINKGTSSFYPITRRDGKPYGVLNRPDAYDPNLKWETTTTYNAGVDLGFLNNRLTASIDYYYRKTTDLLNRADVAAGTNFKNTVMTNIGSLKNTGFELALDYKAIQTDDWFWDINLNATYNQNKITELIGGDENYCVPAGGISAGTGFTAQAHTVGKPAFSYYVYQQVYGKDGKPISGVVVDRNGDGQITGADKYFYKSPMAPWTFGLSSRLSYKEWDLSFTLRANVGNYVYNNYDAATSDVSAVWSSSKFLSNRPQEAINRGWASTEEHAVLSDHFVQNGSFLKCDNITLGYNFTNLFRMGNYSGLGGRLYLAASNVFTITKYKGIDPEVFKTGLGATPGIDSDIYPRPFSLTLGLNLNF</sequence>
<evidence type="ECO:0000259" key="11">
    <source>
        <dbReference type="Pfam" id="PF00593"/>
    </source>
</evidence>
<feature type="chain" id="PRO_5030792320" evidence="10">
    <location>
        <begin position="26"/>
        <end position="1036"/>
    </location>
</feature>
<protein>
    <submittedName>
        <fullName evidence="13">Iron complex outermembrane receptor protein</fullName>
    </submittedName>
</protein>